<dbReference type="PANTHER" id="PTHR46419:SF3">
    <property type="entry name" value="ADP-RIBOSYLATION FACTOR GTPASE-ACTIVATING PROTEIN AGD15-RELATED"/>
    <property type="match status" value="1"/>
</dbReference>
<dbReference type="PROSITE" id="PS50115">
    <property type="entry name" value="ARFGAP"/>
    <property type="match status" value="1"/>
</dbReference>
<dbReference type="GO" id="GO:0005096">
    <property type="term" value="F:GTPase activator activity"/>
    <property type="evidence" value="ECO:0007669"/>
    <property type="project" value="UniProtKB-KW"/>
</dbReference>
<protein>
    <submittedName>
        <fullName evidence="7">ADP-ribosylation factor GTPase-activating protein AGD5</fullName>
    </submittedName>
</protein>
<keyword evidence="4" id="KW-0862">Zinc</keyword>
<evidence type="ECO:0000259" key="6">
    <source>
        <dbReference type="PROSITE" id="PS50115"/>
    </source>
</evidence>
<name>A0AAV9FJI4_ACOCL</name>
<dbReference type="EMBL" id="JAUJYO010000001">
    <property type="protein sequence ID" value="KAK1325887.1"/>
    <property type="molecule type" value="Genomic_DNA"/>
</dbReference>
<accession>A0AAV9FJI4</accession>
<dbReference type="AlphaFoldDB" id="A0AAV9FJI4"/>
<comment type="caution">
    <text evidence="7">The sequence shown here is derived from an EMBL/GenBank/DDBJ whole genome shotgun (WGS) entry which is preliminary data.</text>
</comment>
<dbReference type="Gene3D" id="1.10.220.150">
    <property type="entry name" value="Arf GTPase activating protein"/>
    <property type="match status" value="1"/>
</dbReference>
<sequence>MNRKASVTKELNAKNAKILEGLLKLPENRDCADCGSKAPRWASVNLGVFICIQCSGIHRSLGVHISKVCSATLDTWLPEQVAFMQTTSNKKANSYWEAELPPNYCRVGIEKFIRAKYEEKRWVSKDVEEFTLELKEERHNLNKLADCRVQSNGSHKPKMEVEIPDNMISGVCPLGTPTKPLMISPHMKETPTIFPPIVFPPTSAHKLGSFIEKVNVAANFSNLPSVDGQRESESDTSSFSNCWVRFESEGDDTKMNMEATQHKSNCLEFSFKDSSTIVAYPLTDTEEHADTEAISNAFNKLEVDRKTSSPSRY</sequence>
<evidence type="ECO:0000313" key="8">
    <source>
        <dbReference type="Proteomes" id="UP001180020"/>
    </source>
</evidence>
<dbReference type="Pfam" id="PF01412">
    <property type="entry name" value="ArfGap"/>
    <property type="match status" value="1"/>
</dbReference>
<dbReference type="PANTHER" id="PTHR46419">
    <property type="entry name" value="ADP-RIBOSYLATION FACTOR GTPASE-ACTIVATING PROTEIN AGD5"/>
    <property type="match status" value="1"/>
</dbReference>
<reference evidence="7" key="1">
    <citation type="journal article" date="2023" name="Nat. Commun.">
        <title>Diploid and tetraploid genomes of Acorus and the evolution of monocots.</title>
        <authorList>
            <person name="Ma L."/>
            <person name="Liu K.W."/>
            <person name="Li Z."/>
            <person name="Hsiao Y.Y."/>
            <person name="Qi Y."/>
            <person name="Fu T."/>
            <person name="Tang G.D."/>
            <person name="Zhang D."/>
            <person name="Sun W.H."/>
            <person name="Liu D.K."/>
            <person name="Li Y."/>
            <person name="Chen G.Z."/>
            <person name="Liu X.D."/>
            <person name="Liao X.Y."/>
            <person name="Jiang Y.T."/>
            <person name="Yu X."/>
            <person name="Hao Y."/>
            <person name="Huang J."/>
            <person name="Zhao X.W."/>
            <person name="Ke S."/>
            <person name="Chen Y.Y."/>
            <person name="Wu W.L."/>
            <person name="Hsu J.L."/>
            <person name="Lin Y.F."/>
            <person name="Huang M.D."/>
            <person name="Li C.Y."/>
            <person name="Huang L."/>
            <person name="Wang Z.W."/>
            <person name="Zhao X."/>
            <person name="Zhong W.Y."/>
            <person name="Peng D.H."/>
            <person name="Ahmad S."/>
            <person name="Lan S."/>
            <person name="Zhang J.S."/>
            <person name="Tsai W.C."/>
            <person name="Van de Peer Y."/>
            <person name="Liu Z.J."/>
        </authorList>
    </citation>
    <scope>NUCLEOTIDE SEQUENCE</scope>
    <source>
        <strain evidence="7">CP</strain>
    </source>
</reference>
<gene>
    <name evidence="7" type="primary">AGD5</name>
    <name evidence="7" type="ORF">QJS10_CPA01g00066</name>
</gene>
<dbReference type="CDD" id="cd08204">
    <property type="entry name" value="ArfGap"/>
    <property type="match status" value="1"/>
</dbReference>
<dbReference type="InterPro" id="IPR038508">
    <property type="entry name" value="ArfGAP_dom_sf"/>
</dbReference>
<dbReference type="Proteomes" id="UP001180020">
    <property type="component" value="Unassembled WGS sequence"/>
</dbReference>
<dbReference type="InterPro" id="IPR001164">
    <property type="entry name" value="ArfGAP_dom"/>
</dbReference>
<evidence type="ECO:0000256" key="2">
    <source>
        <dbReference type="ARBA" id="ARBA00022723"/>
    </source>
</evidence>
<keyword evidence="1" id="KW-0343">GTPase activation</keyword>
<keyword evidence="8" id="KW-1185">Reference proteome</keyword>
<dbReference type="FunFam" id="1.10.220.150:FF:000009">
    <property type="entry name" value="stromal membrane-associated protein 1 isoform X1"/>
    <property type="match status" value="1"/>
</dbReference>
<evidence type="ECO:0000256" key="1">
    <source>
        <dbReference type="ARBA" id="ARBA00022468"/>
    </source>
</evidence>
<proteinExistence type="predicted"/>
<dbReference type="InterPro" id="IPR044520">
    <property type="entry name" value="ARF_GAP_AGD5/15"/>
</dbReference>
<reference evidence="7" key="2">
    <citation type="submission" date="2023-06" db="EMBL/GenBank/DDBJ databases">
        <authorList>
            <person name="Ma L."/>
            <person name="Liu K.-W."/>
            <person name="Li Z."/>
            <person name="Hsiao Y.-Y."/>
            <person name="Qi Y."/>
            <person name="Fu T."/>
            <person name="Tang G."/>
            <person name="Zhang D."/>
            <person name="Sun W.-H."/>
            <person name="Liu D.-K."/>
            <person name="Li Y."/>
            <person name="Chen G.-Z."/>
            <person name="Liu X.-D."/>
            <person name="Liao X.-Y."/>
            <person name="Jiang Y.-T."/>
            <person name="Yu X."/>
            <person name="Hao Y."/>
            <person name="Huang J."/>
            <person name="Zhao X.-W."/>
            <person name="Ke S."/>
            <person name="Chen Y.-Y."/>
            <person name="Wu W.-L."/>
            <person name="Hsu J.-L."/>
            <person name="Lin Y.-F."/>
            <person name="Huang M.-D."/>
            <person name="Li C.-Y."/>
            <person name="Huang L."/>
            <person name="Wang Z.-W."/>
            <person name="Zhao X."/>
            <person name="Zhong W.-Y."/>
            <person name="Peng D.-H."/>
            <person name="Ahmad S."/>
            <person name="Lan S."/>
            <person name="Zhang J.-S."/>
            <person name="Tsai W.-C."/>
            <person name="Van De Peer Y."/>
            <person name="Liu Z.-J."/>
        </authorList>
    </citation>
    <scope>NUCLEOTIDE SEQUENCE</scope>
    <source>
        <strain evidence="7">CP</strain>
        <tissue evidence="7">Leaves</tissue>
    </source>
</reference>
<organism evidence="7 8">
    <name type="scientific">Acorus calamus</name>
    <name type="common">Sweet flag</name>
    <dbReference type="NCBI Taxonomy" id="4465"/>
    <lineage>
        <taxon>Eukaryota</taxon>
        <taxon>Viridiplantae</taxon>
        <taxon>Streptophyta</taxon>
        <taxon>Embryophyta</taxon>
        <taxon>Tracheophyta</taxon>
        <taxon>Spermatophyta</taxon>
        <taxon>Magnoliopsida</taxon>
        <taxon>Liliopsida</taxon>
        <taxon>Acoraceae</taxon>
        <taxon>Acorus</taxon>
    </lineage>
</organism>
<feature type="domain" description="Arf-GAP" evidence="6">
    <location>
        <begin position="16"/>
        <end position="130"/>
    </location>
</feature>
<keyword evidence="3 5" id="KW-0863">Zinc-finger</keyword>
<dbReference type="SMART" id="SM00105">
    <property type="entry name" value="ArfGap"/>
    <property type="match status" value="1"/>
</dbReference>
<evidence type="ECO:0000256" key="5">
    <source>
        <dbReference type="PROSITE-ProRule" id="PRU00288"/>
    </source>
</evidence>
<dbReference type="GO" id="GO:0008270">
    <property type="term" value="F:zinc ion binding"/>
    <property type="evidence" value="ECO:0007669"/>
    <property type="project" value="UniProtKB-KW"/>
</dbReference>
<evidence type="ECO:0000256" key="4">
    <source>
        <dbReference type="ARBA" id="ARBA00022833"/>
    </source>
</evidence>
<evidence type="ECO:0000256" key="3">
    <source>
        <dbReference type="ARBA" id="ARBA00022771"/>
    </source>
</evidence>
<dbReference type="InterPro" id="IPR037278">
    <property type="entry name" value="ARFGAP/RecO"/>
</dbReference>
<dbReference type="SUPFAM" id="SSF57863">
    <property type="entry name" value="ArfGap/RecO-like zinc finger"/>
    <property type="match status" value="1"/>
</dbReference>
<keyword evidence="2" id="KW-0479">Metal-binding</keyword>
<evidence type="ECO:0000313" key="7">
    <source>
        <dbReference type="EMBL" id="KAK1325887.1"/>
    </source>
</evidence>
<dbReference type="PRINTS" id="PR00405">
    <property type="entry name" value="REVINTRACTNG"/>
</dbReference>